<name>A0A5C6S023_9FLAO</name>
<dbReference type="Gene3D" id="1.10.1380.10">
    <property type="entry name" value="Neutral endopeptidase , domain2"/>
    <property type="match status" value="1"/>
</dbReference>
<keyword evidence="7" id="KW-0482">Metalloprotease</keyword>
<keyword evidence="8" id="KW-0732">Signal</keyword>
<dbReference type="OrthoDB" id="9775677at2"/>
<evidence type="ECO:0000256" key="4">
    <source>
        <dbReference type="ARBA" id="ARBA00022723"/>
    </source>
</evidence>
<comment type="similarity">
    <text evidence="2">Belongs to the peptidase M13 family.</text>
</comment>
<comment type="cofactor">
    <cofactor evidence="1">
        <name>Zn(2+)</name>
        <dbReference type="ChEBI" id="CHEBI:29105"/>
    </cofactor>
</comment>
<dbReference type="GO" id="GO:0004222">
    <property type="term" value="F:metalloendopeptidase activity"/>
    <property type="evidence" value="ECO:0007669"/>
    <property type="project" value="InterPro"/>
</dbReference>
<dbReference type="PANTHER" id="PTHR11733:SF167">
    <property type="entry name" value="FI17812P1-RELATED"/>
    <property type="match status" value="1"/>
</dbReference>
<dbReference type="CDD" id="cd08662">
    <property type="entry name" value="M13"/>
    <property type="match status" value="1"/>
</dbReference>
<dbReference type="InterPro" id="IPR024079">
    <property type="entry name" value="MetalloPept_cat_dom_sf"/>
</dbReference>
<dbReference type="InterPro" id="IPR008753">
    <property type="entry name" value="Peptidase_M13_N"/>
</dbReference>
<comment type="caution">
    <text evidence="11">The sequence shown here is derived from an EMBL/GenBank/DDBJ whole genome shotgun (WGS) entry which is preliminary data.</text>
</comment>
<evidence type="ECO:0000256" key="3">
    <source>
        <dbReference type="ARBA" id="ARBA00022670"/>
    </source>
</evidence>
<dbReference type="InterPro" id="IPR000718">
    <property type="entry name" value="Peptidase_M13"/>
</dbReference>
<keyword evidence="5" id="KW-0378">Hydrolase</keyword>
<dbReference type="PROSITE" id="PS51257">
    <property type="entry name" value="PROKAR_LIPOPROTEIN"/>
    <property type="match status" value="1"/>
</dbReference>
<proteinExistence type="inferred from homology"/>
<keyword evidence="12" id="KW-1185">Reference proteome</keyword>
<dbReference type="InterPro" id="IPR042089">
    <property type="entry name" value="Peptidase_M13_dom_2"/>
</dbReference>
<evidence type="ECO:0000313" key="12">
    <source>
        <dbReference type="Proteomes" id="UP000321721"/>
    </source>
</evidence>
<organism evidence="11 12">
    <name type="scientific">Vicingus serpentipes</name>
    <dbReference type="NCBI Taxonomy" id="1926625"/>
    <lineage>
        <taxon>Bacteria</taxon>
        <taxon>Pseudomonadati</taxon>
        <taxon>Bacteroidota</taxon>
        <taxon>Flavobacteriia</taxon>
        <taxon>Flavobacteriales</taxon>
        <taxon>Vicingaceae</taxon>
        <taxon>Vicingus</taxon>
    </lineage>
</organism>
<keyword evidence="4" id="KW-0479">Metal-binding</keyword>
<feature type="domain" description="Peptidase M13 C-terminal" evidence="9">
    <location>
        <begin position="481"/>
        <end position="675"/>
    </location>
</feature>
<protein>
    <submittedName>
        <fullName evidence="11">M13 family metallopeptidase</fullName>
    </submittedName>
</protein>
<dbReference type="Pfam" id="PF05649">
    <property type="entry name" value="Peptidase_M13_N"/>
    <property type="match status" value="1"/>
</dbReference>
<dbReference type="PANTHER" id="PTHR11733">
    <property type="entry name" value="ZINC METALLOPROTEASE FAMILY M13 NEPRILYSIN-RELATED"/>
    <property type="match status" value="1"/>
</dbReference>
<dbReference type="InterPro" id="IPR018497">
    <property type="entry name" value="Peptidase_M13_C"/>
</dbReference>
<dbReference type="GO" id="GO:0016485">
    <property type="term" value="P:protein processing"/>
    <property type="evidence" value="ECO:0007669"/>
    <property type="project" value="TreeGrafter"/>
</dbReference>
<evidence type="ECO:0000256" key="6">
    <source>
        <dbReference type="ARBA" id="ARBA00022833"/>
    </source>
</evidence>
<keyword evidence="6" id="KW-0862">Zinc</keyword>
<dbReference type="PRINTS" id="PR00786">
    <property type="entry name" value="NEPRILYSIN"/>
</dbReference>
<evidence type="ECO:0000256" key="8">
    <source>
        <dbReference type="SAM" id="SignalP"/>
    </source>
</evidence>
<accession>A0A5C6S023</accession>
<evidence type="ECO:0000313" key="11">
    <source>
        <dbReference type="EMBL" id="TXB67319.1"/>
    </source>
</evidence>
<feature type="domain" description="Peptidase M13 N-terminal" evidence="10">
    <location>
        <begin position="50"/>
        <end position="429"/>
    </location>
</feature>
<evidence type="ECO:0000256" key="5">
    <source>
        <dbReference type="ARBA" id="ARBA00022801"/>
    </source>
</evidence>
<evidence type="ECO:0000259" key="9">
    <source>
        <dbReference type="Pfam" id="PF01431"/>
    </source>
</evidence>
<dbReference type="AlphaFoldDB" id="A0A5C6S023"/>
<dbReference type="RefSeq" id="WP_147098743.1">
    <property type="nucleotide sequence ID" value="NZ_VOOS01000001.1"/>
</dbReference>
<evidence type="ECO:0000256" key="2">
    <source>
        <dbReference type="ARBA" id="ARBA00007357"/>
    </source>
</evidence>
<dbReference type="GO" id="GO:0046872">
    <property type="term" value="F:metal ion binding"/>
    <property type="evidence" value="ECO:0007669"/>
    <property type="project" value="UniProtKB-KW"/>
</dbReference>
<feature type="signal peptide" evidence="8">
    <location>
        <begin position="1"/>
        <end position="19"/>
    </location>
</feature>
<evidence type="ECO:0000256" key="1">
    <source>
        <dbReference type="ARBA" id="ARBA00001947"/>
    </source>
</evidence>
<reference evidence="11 12" key="1">
    <citation type="submission" date="2019-08" db="EMBL/GenBank/DDBJ databases">
        <title>Genome of Vicingus serpentipes NCIMB 15042.</title>
        <authorList>
            <person name="Bowman J.P."/>
        </authorList>
    </citation>
    <scope>NUCLEOTIDE SEQUENCE [LARGE SCALE GENOMIC DNA]</scope>
    <source>
        <strain evidence="11 12">NCIMB 15042</strain>
    </source>
</reference>
<dbReference type="GO" id="GO:0005886">
    <property type="term" value="C:plasma membrane"/>
    <property type="evidence" value="ECO:0007669"/>
    <property type="project" value="TreeGrafter"/>
</dbReference>
<dbReference type="Pfam" id="PF01431">
    <property type="entry name" value="Peptidase_M13"/>
    <property type="match status" value="1"/>
</dbReference>
<dbReference type="SUPFAM" id="SSF55486">
    <property type="entry name" value="Metalloproteases ('zincins'), catalytic domain"/>
    <property type="match status" value="1"/>
</dbReference>
<keyword evidence="3" id="KW-0645">Protease</keyword>
<dbReference type="EMBL" id="VOOS01000001">
    <property type="protein sequence ID" value="TXB67319.1"/>
    <property type="molecule type" value="Genomic_DNA"/>
</dbReference>
<dbReference type="PROSITE" id="PS51885">
    <property type="entry name" value="NEPRILYSIN"/>
    <property type="match status" value="1"/>
</dbReference>
<evidence type="ECO:0000259" key="10">
    <source>
        <dbReference type="Pfam" id="PF05649"/>
    </source>
</evidence>
<sequence>MKLSNKALLGVGVSLLAYACGNNDKSTTEEPKKEIVAAFDMANIDSTFSPCEDFEQFAVGNWLKNNPVPDSESRWGSFSVVHDANEIKLRKIVEDAASSKGEKGSALQQVGDFYTSALDSTKVNELGITPIQPMLDQIDAISNAQELVETMAETRKYGSGSLFGYYVYIDSKKSDEYITYLSQGGLGLPDKSFYTPSDERGENILAEYKKHVKALFVLKGESEEEATKSAEMVLTVENLLAEKSMDRVERRDPEKTYNKMTVEELQALVPAINWESFFRKAEIENIKEVVVGQPEFIKMYNSALTEIPLDTWKTYMKFHLINDFADDLSIEFEKQVFSFYSTILRGTSEMKPRWKRALSKSNGNVGEQIGKLFVEKHFPEESKQKVLDLIGNINKVFKERVQKLDWMSDSTKTKALEKLSKFTYKIGYPDKWEDYSSVNIDASSLLQNVMNLNYFEYKKNVGRLGKPIDKQEWGMTPQTINAYYNPTMNEIVFPAAILQPPFFNPDADDAINYGGIGGVIGHEFSHGFDDQGCKFDGDGNLKNWWSDVDLANFKERTNKLVNQFNGYEVVEGNFVNGELTLGENIADIAGITLAYYALEKAMEGKEDKMIDGYNYQQRFFLGWAQVWHTNAKEEFLVNQVKTDPHSPTRFRTIGPLVNMSEFSDAFGCTGTDSKMVAPDSLRVKIW</sequence>
<dbReference type="Proteomes" id="UP000321721">
    <property type="component" value="Unassembled WGS sequence"/>
</dbReference>
<dbReference type="Gene3D" id="3.40.390.10">
    <property type="entry name" value="Collagenase (Catalytic Domain)"/>
    <property type="match status" value="1"/>
</dbReference>
<gene>
    <name evidence="11" type="ORF">FRY74_03785</name>
</gene>
<evidence type="ECO:0000256" key="7">
    <source>
        <dbReference type="ARBA" id="ARBA00023049"/>
    </source>
</evidence>
<feature type="chain" id="PRO_5022771771" evidence="8">
    <location>
        <begin position="20"/>
        <end position="686"/>
    </location>
</feature>